<dbReference type="Proteomes" id="UP001501231">
    <property type="component" value="Unassembled WGS sequence"/>
</dbReference>
<dbReference type="Pfam" id="PF01636">
    <property type="entry name" value="APH"/>
    <property type="match status" value="1"/>
</dbReference>
<dbReference type="InterPro" id="IPR041726">
    <property type="entry name" value="ACAD10_11_N"/>
</dbReference>
<feature type="domain" description="Aminoglycoside phosphotransferase" evidence="2">
    <location>
        <begin position="54"/>
        <end position="284"/>
    </location>
</feature>
<evidence type="ECO:0000259" key="2">
    <source>
        <dbReference type="Pfam" id="PF01636"/>
    </source>
</evidence>
<dbReference type="Gene3D" id="3.30.200.20">
    <property type="entry name" value="Phosphorylase Kinase, domain 1"/>
    <property type="match status" value="1"/>
</dbReference>
<proteinExistence type="predicted"/>
<keyword evidence="4" id="KW-1185">Reference proteome</keyword>
<feature type="compositionally biased region" description="Pro residues" evidence="1">
    <location>
        <begin position="1"/>
        <end position="13"/>
    </location>
</feature>
<evidence type="ECO:0000313" key="3">
    <source>
        <dbReference type="EMBL" id="GAA2454475.1"/>
    </source>
</evidence>
<dbReference type="InterPro" id="IPR011009">
    <property type="entry name" value="Kinase-like_dom_sf"/>
</dbReference>
<evidence type="ECO:0000313" key="4">
    <source>
        <dbReference type="Proteomes" id="UP001501231"/>
    </source>
</evidence>
<dbReference type="PANTHER" id="PTHR47829">
    <property type="entry name" value="HYDROLASE, PUTATIVE (AFU_ORTHOLOGUE AFUA_1G12880)-RELATED"/>
    <property type="match status" value="1"/>
</dbReference>
<comment type="caution">
    <text evidence="3">The sequence shown here is derived from an EMBL/GenBank/DDBJ whole genome shotgun (WGS) entry which is preliminary data.</text>
</comment>
<dbReference type="InterPro" id="IPR052898">
    <property type="entry name" value="ACAD10-like"/>
</dbReference>
<name>A0ABP5XMF3_9ACTN</name>
<dbReference type="Gene3D" id="3.90.1200.10">
    <property type="match status" value="1"/>
</dbReference>
<dbReference type="PANTHER" id="PTHR47829:SF1">
    <property type="entry name" value="HAD FAMILY PHOSPHATASE"/>
    <property type="match status" value="1"/>
</dbReference>
<sequence length="371" mass="40377">MTAPSPSPAPAGPDRPAEPAELAPVRPGEELDFDALAAYLRERIPDLDGEFAVLQFPNGSANLTYQVRFGSRRLVVRRPPFGEVAPGAHDMRREYRALSRLYRGYPRAPRAFALCDDPAVIGSDFIVMEYRPGVVVWGAVPEPMRGHRDAARRVGFAVVDALADLHRVDPDECGLSDLGRPAGFLERQVAGWSKRWSLVAPPDGGPAVEALGERLAAAIPASGRPAVLHNDFKIDNCQFDPADPDRVVSVFDWDMATLGDPLVDLGTLLNYWPDPGDAELPGELAIPAGLAEMGLPSRAEVVERYAARSGLDVGRVAWYEAYGCWKTAVILQQLYARYVRGETTDERMGTRGDSVAGLTRRGHAVLDRLAS</sequence>
<gene>
    <name evidence="3" type="ORF">GCM10010191_86760</name>
</gene>
<feature type="region of interest" description="Disordered" evidence="1">
    <location>
        <begin position="1"/>
        <end position="25"/>
    </location>
</feature>
<dbReference type="EMBL" id="BAAARW010000039">
    <property type="protein sequence ID" value="GAA2454475.1"/>
    <property type="molecule type" value="Genomic_DNA"/>
</dbReference>
<accession>A0ABP5XMF3</accession>
<dbReference type="CDD" id="cd05154">
    <property type="entry name" value="ACAD10_11_N-like"/>
    <property type="match status" value="1"/>
</dbReference>
<protein>
    <submittedName>
        <fullName evidence="3">Phosphotransferase family protein</fullName>
    </submittedName>
</protein>
<reference evidence="4" key="1">
    <citation type="journal article" date="2019" name="Int. J. Syst. Evol. Microbiol.">
        <title>The Global Catalogue of Microorganisms (GCM) 10K type strain sequencing project: providing services to taxonomists for standard genome sequencing and annotation.</title>
        <authorList>
            <consortium name="The Broad Institute Genomics Platform"/>
            <consortium name="The Broad Institute Genome Sequencing Center for Infectious Disease"/>
            <person name="Wu L."/>
            <person name="Ma J."/>
        </authorList>
    </citation>
    <scope>NUCLEOTIDE SEQUENCE [LARGE SCALE GENOMIC DNA]</scope>
    <source>
        <strain evidence="4">JCM 3325</strain>
    </source>
</reference>
<organism evidence="3 4">
    <name type="scientific">Actinomadura vinacea</name>
    <dbReference type="NCBI Taxonomy" id="115336"/>
    <lineage>
        <taxon>Bacteria</taxon>
        <taxon>Bacillati</taxon>
        <taxon>Actinomycetota</taxon>
        <taxon>Actinomycetes</taxon>
        <taxon>Streptosporangiales</taxon>
        <taxon>Thermomonosporaceae</taxon>
        <taxon>Actinomadura</taxon>
    </lineage>
</organism>
<dbReference type="SUPFAM" id="SSF56112">
    <property type="entry name" value="Protein kinase-like (PK-like)"/>
    <property type="match status" value="1"/>
</dbReference>
<dbReference type="RefSeq" id="WP_344597395.1">
    <property type="nucleotide sequence ID" value="NZ_BAAARW010000039.1"/>
</dbReference>
<evidence type="ECO:0000256" key="1">
    <source>
        <dbReference type="SAM" id="MobiDB-lite"/>
    </source>
</evidence>
<dbReference type="InterPro" id="IPR002575">
    <property type="entry name" value="Aminoglycoside_PTrfase"/>
</dbReference>